<evidence type="ECO:0000313" key="6">
    <source>
        <dbReference type="EMBL" id="TDQ32310.1"/>
    </source>
</evidence>
<dbReference type="InterPro" id="IPR028989">
    <property type="entry name" value="RimP_N"/>
</dbReference>
<comment type="similarity">
    <text evidence="3">Belongs to the RimP family.</text>
</comment>
<evidence type="ECO:0000259" key="5">
    <source>
        <dbReference type="Pfam" id="PF17384"/>
    </source>
</evidence>
<gene>
    <name evidence="3" type="primary">rimP</name>
    <name evidence="6" type="ORF">CLV82_0133</name>
</gene>
<dbReference type="Pfam" id="PF02576">
    <property type="entry name" value="RimP_N"/>
    <property type="match status" value="1"/>
</dbReference>
<evidence type="ECO:0000256" key="3">
    <source>
        <dbReference type="HAMAP-Rule" id="MF_01077"/>
    </source>
</evidence>
<dbReference type="AlphaFoldDB" id="A0A4R6TMN2"/>
<comment type="caution">
    <text evidence="6">The sequence shown here is derived from an EMBL/GenBank/DDBJ whole genome shotgun (WGS) entry which is preliminary data.</text>
</comment>
<dbReference type="InterPro" id="IPR035956">
    <property type="entry name" value="RimP_N_sf"/>
</dbReference>
<dbReference type="GO" id="GO:0005829">
    <property type="term" value="C:cytosol"/>
    <property type="evidence" value="ECO:0007669"/>
    <property type="project" value="TreeGrafter"/>
</dbReference>
<keyword evidence="7" id="KW-1185">Reference proteome</keyword>
<dbReference type="NCBIfam" id="NF002531">
    <property type="entry name" value="PRK02001.1"/>
    <property type="match status" value="1"/>
</dbReference>
<protein>
    <recommendedName>
        <fullName evidence="3">Ribosome maturation factor RimP</fullName>
    </recommendedName>
</protein>
<keyword evidence="1 3" id="KW-0963">Cytoplasm</keyword>
<organism evidence="6 7">
    <name type="scientific">Zeaxanthinibacter enoshimensis</name>
    <dbReference type="NCBI Taxonomy" id="392009"/>
    <lineage>
        <taxon>Bacteria</taxon>
        <taxon>Pseudomonadati</taxon>
        <taxon>Bacteroidota</taxon>
        <taxon>Flavobacteriia</taxon>
        <taxon>Flavobacteriales</taxon>
        <taxon>Flavobacteriaceae</taxon>
        <taxon>Zeaxanthinibacter</taxon>
    </lineage>
</organism>
<dbReference type="GO" id="GO:0000028">
    <property type="term" value="P:ribosomal small subunit assembly"/>
    <property type="evidence" value="ECO:0007669"/>
    <property type="project" value="TreeGrafter"/>
</dbReference>
<dbReference type="InterPro" id="IPR028998">
    <property type="entry name" value="RimP_C"/>
</dbReference>
<evidence type="ECO:0000256" key="2">
    <source>
        <dbReference type="ARBA" id="ARBA00022517"/>
    </source>
</evidence>
<dbReference type="Proteomes" id="UP000295468">
    <property type="component" value="Unassembled WGS sequence"/>
</dbReference>
<proteinExistence type="inferred from homology"/>
<dbReference type="HAMAP" id="MF_01077">
    <property type="entry name" value="RimP"/>
    <property type="match status" value="1"/>
</dbReference>
<comment type="subcellular location">
    <subcellularLocation>
        <location evidence="3">Cytoplasm</location>
    </subcellularLocation>
</comment>
<reference evidence="6 7" key="1">
    <citation type="submission" date="2019-03" db="EMBL/GenBank/DDBJ databases">
        <title>Genomic Encyclopedia of Archaeal and Bacterial Type Strains, Phase II (KMG-II): from individual species to whole genera.</title>
        <authorList>
            <person name="Goeker M."/>
        </authorList>
    </citation>
    <scope>NUCLEOTIDE SEQUENCE [LARGE SCALE GENOMIC DNA]</scope>
    <source>
        <strain evidence="6 7">DSM 18435</strain>
    </source>
</reference>
<evidence type="ECO:0000256" key="1">
    <source>
        <dbReference type="ARBA" id="ARBA00022490"/>
    </source>
</evidence>
<keyword evidence="2 3" id="KW-0690">Ribosome biogenesis</keyword>
<dbReference type="GO" id="GO:0006412">
    <property type="term" value="P:translation"/>
    <property type="evidence" value="ECO:0007669"/>
    <property type="project" value="TreeGrafter"/>
</dbReference>
<evidence type="ECO:0000313" key="7">
    <source>
        <dbReference type="Proteomes" id="UP000295468"/>
    </source>
</evidence>
<dbReference type="CDD" id="cd01734">
    <property type="entry name" value="YlxS_C"/>
    <property type="match status" value="1"/>
</dbReference>
<dbReference type="PANTHER" id="PTHR33867:SF1">
    <property type="entry name" value="RIBOSOME MATURATION FACTOR RIMP"/>
    <property type="match status" value="1"/>
</dbReference>
<dbReference type="PANTHER" id="PTHR33867">
    <property type="entry name" value="RIBOSOME MATURATION FACTOR RIMP"/>
    <property type="match status" value="1"/>
</dbReference>
<name>A0A4R6TMN2_9FLAO</name>
<feature type="domain" description="Ribosome maturation factor RimP C-terminal" evidence="5">
    <location>
        <begin position="109"/>
        <end position="180"/>
    </location>
</feature>
<evidence type="ECO:0000259" key="4">
    <source>
        <dbReference type="Pfam" id="PF02576"/>
    </source>
</evidence>
<dbReference type="Pfam" id="PF17384">
    <property type="entry name" value="DUF150_C"/>
    <property type="match status" value="1"/>
</dbReference>
<dbReference type="InterPro" id="IPR003728">
    <property type="entry name" value="Ribosome_maturation_RimP"/>
</dbReference>
<accession>A0A4R6TMN2</accession>
<feature type="domain" description="Ribosome maturation factor RimP N-terminal" evidence="4">
    <location>
        <begin position="58"/>
        <end position="105"/>
    </location>
</feature>
<dbReference type="SUPFAM" id="SSF75420">
    <property type="entry name" value="YhbC-like, N-terminal domain"/>
    <property type="match status" value="1"/>
</dbReference>
<comment type="function">
    <text evidence="3">Required for maturation of 30S ribosomal subunits.</text>
</comment>
<sequence length="183" mass="20352">MSPGKPGGFTGTARFTGQFLPGVRIEDYRTMLKEKVTTLLDKVLEENPSIFLIDLYVGTDNQIRIILDGDEGINLEDCMKVSRAIEFSLDREEQDFALEVTSAGATAPLVNARQYPKNIGRKLQVKTAGESFEGTLTEVTDKAITLEWKAREPKPVGKGKVTVEKKQEVPFSDIEEAKVKLIF</sequence>
<dbReference type="Gene3D" id="3.30.300.70">
    <property type="entry name" value="RimP-like superfamily, N-terminal"/>
    <property type="match status" value="1"/>
</dbReference>
<dbReference type="EMBL" id="SNYI01000001">
    <property type="protein sequence ID" value="TDQ32310.1"/>
    <property type="molecule type" value="Genomic_DNA"/>
</dbReference>